<dbReference type="EMBL" id="RDBM01000037">
    <property type="protein sequence ID" value="TXS24956.1"/>
    <property type="molecule type" value="Genomic_DNA"/>
</dbReference>
<reference evidence="2" key="1">
    <citation type="submission" date="2018-10" db="EMBL/GenBank/DDBJ databases">
        <authorList>
            <person name="Hariharan J."/>
            <person name="Choudoir M.J."/>
            <person name="Diebold P."/>
            <person name="Panke-Buisse K."/>
            <person name="Campbell A.N."/>
            <person name="Buckley D.H."/>
        </authorList>
    </citation>
    <scope>NUCLEOTIDE SEQUENCE</scope>
    <source>
        <strain evidence="2">Gb1</strain>
    </source>
</reference>
<keyword evidence="1" id="KW-0732">Signal</keyword>
<feature type="chain" id="PRO_5039079338" evidence="1">
    <location>
        <begin position="20"/>
        <end position="75"/>
    </location>
</feature>
<proteinExistence type="predicted"/>
<name>A0A652KN05_9ACTN</name>
<dbReference type="AlphaFoldDB" id="A0A652KN05"/>
<evidence type="ECO:0000313" key="2">
    <source>
        <dbReference type="EMBL" id="TXS24956.1"/>
    </source>
</evidence>
<accession>A0A652KN05</accession>
<feature type="signal peptide" evidence="1">
    <location>
        <begin position="1"/>
        <end position="19"/>
    </location>
</feature>
<sequence>MRPATAAAVAATSILGVGAAAVAAGRYASDAALGAPSPRPFPADRRLTVPPCPVHLPFTLVAYVPRANDVERLPG</sequence>
<protein>
    <submittedName>
        <fullName evidence="2">Uncharacterized protein</fullName>
    </submittedName>
</protein>
<comment type="caution">
    <text evidence="2">The sequence shown here is derived from an EMBL/GenBank/DDBJ whole genome shotgun (WGS) entry which is preliminary data.</text>
</comment>
<gene>
    <name evidence="2" type="ORF">EAO74_31890</name>
</gene>
<organism evidence="2">
    <name type="scientific">Streptomyces sp. gb1(2016)</name>
    <dbReference type="NCBI Taxonomy" id="1828321"/>
    <lineage>
        <taxon>Bacteria</taxon>
        <taxon>Bacillati</taxon>
        <taxon>Actinomycetota</taxon>
        <taxon>Actinomycetes</taxon>
        <taxon>Kitasatosporales</taxon>
        <taxon>Streptomycetaceae</taxon>
        <taxon>Streptomyces</taxon>
    </lineage>
</organism>
<evidence type="ECO:0000256" key="1">
    <source>
        <dbReference type="SAM" id="SignalP"/>
    </source>
</evidence>